<dbReference type="CDD" id="cd11010">
    <property type="entry name" value="S1-P1_nuclease"/>
    <property type="match status" value="1"/>
</dbReference>
<keyword evidence="7" id="KW-0732">Signal</keyword>
<dbReference type="GO" id="GO:0046872">
    <property type="term" value="F:metal ion binding"/>
    <property type="evidence" value="ECO:0007669"/>
    <property type="project" value="UniProtKB-KW"/>
</dbReference>
<keyword evidence="9" id="KW-1185">Reference proteome</keyword>
<dbReference type="PANTHER" id="PTHR33146:SF26">
    <property type="entry name" value="ENDONUCLEASE 4"/>
    <property type="match status" value="1"/>
</dbReference>
<proteinExistence type="predicted"/>
<keyword evidence="2" id="KW-0479">Metal-binding</keyword>
<dbReference type="InterPro" id="IPR003154">
    <property type="entry name" value="S1/P1nuclease"/>
</dbReference>
<evidence type="ECO:0000256" key="7">
    <source>
        <dbReference type="SAM" id="SignalP"/>
    </source>
</evidence>
<sequence>MPLSRSLLLVLALAILGAPDANAWGKVGHQTIGALADRLICPAAKAEVTRLLALEGSKSLQQVAKWADWERNHNPEDSTVHSVRTPLAAEAFDEPRDCGNWDCAVRAIRENSEILRDKRSDDMQRLRALKFVDHLVGDIHQPMHTIGEKKRQVLADGRVMSLHQYWDSGMFVDHKVRDIAAEILPKASQLVESGDNTDVSAWTTESHRVVRDYIYIYMTGPAKNEPFPLSPEVAAKALSIAKERLALAGARLALLLNRDLGCGG</sequence>
<evidence type="ECO:0000313" key="9">
    <source>
        <dbReference type="Proteomes" id="UP000291613"/>
    </source>
</evidence>
<dbReference type="GO" id="GO:0016788">
    <property type="term" value="F:hydrolase activity, acting on ester bonds"/>
    <property type="evidence" value="ECO:0007669"/>
    <property type="project" value="InterPro"/>
</dbReference>
<keyword evidence="5" id="KW-1015">Disulfide bond</keyword>
<feature type="chain" id="PRO_5020527328" description="Endonuclease" evidence="7">
    <location>
        <begin position="24"/>
        <end position="264"/>
    </location>
</feature>
<name>A0A4Q9GC42_9HYPH</name>
<dbReference type="PANTHER" id="PTHR33146">
    <property type="entry name" value="ENDONUCLEASE 4"/>
    <property type="match status" value="1"/>
</dbReference>
<evidence type="ECO:0000256" key="4">
    <source>
        <dbReference type="ARBA" id="ARBA00022801"/>
    </source>
</evidence>
<dbReference type="Gene3D" id="1.10.575.10">
    <property type="entry name" value="P1 Nuclease"/>
    <property type="match status" value="1"/>
</dbReference>
<dbReference type="InterPro" id="IPR008947">
    <property type="entry name" value="PLipase_C/P1_nuclease_dom_sf"/>
</dbReference>
<dbReference type="Pfam" id="PF02265">
    <property type="entry name" value="S1-P1_nuclease"/>
    <property type="match status" value="1"/>
</dbReference>
<evidence type="ECO:0000256" key="2">
    <source>
        <dbReference type="ARBA" id="ARBA00022723"/>
    </source>
</evidence>
<feature type="signal peptide" evidence="7">
    <location>
        <begin position="1"/>
        <end position="23"/>
    </location>
</feature>
<evidence type="ECO:0000256" key="5">
    <source>
        <dbReference type="ARBA" id="ARBA00023157"/>
    </source>
</evidence>
<gene>
    <name evidence="8" type="ORF">EYR15_14290</name>
</gene>
<reference evidence="8 9" key="1">
    <citation type="submission" date="2019-02" db="EMBL/GenBank/DDBJ databases">
        <title>Hansschlegelia quercus sp. nov., a novel methylotrophic bacterium from buds of oak (Quercus robur L.).</title>
        <authorList>
            <person name="Agafonova N.V."/>
            <person name="Kaparullina E.N."/>
            <person name="Grouzdev D.S."/>
            <person name="Doronina N.V."/>
        </authorList>
    </citation>
    <scope>NUCLEOTIDE SEQUENCE [LARGE SCALE GENOMIC DNA]</scope>
    <source>
        <strain evidence="8 9">Dub</strain>
    </source>
</reference>
<evidence type="ECO:0000256" key="3">
    <source>
        <dbReference type="ARBA" id="ARBA00022759"/>
    </source>
</evidence>
<keyword evidence="4" id="KW-0378">Hydrolase</keyword>
<comment type="caution">
    <text evidence="8">The sequence shown here is derived from an EMBL/GenBank/DDBJ whole genome shotgun (WGS) entry which is preliminary data.</text>
</comment>
<evidence type="ECO:0008006" key="10">
    <source>
        <dbReference type="Google" id="ProtNLM"/>
    </source>
</evidence>
<keyword evidence="6" id="KW-0325">Glycoprotein</keyword>
<evidence type="ECO:0000256" key="1">
    <source>
        <dbReference type="ARBA" id="ARBA00022722"/>
    </source>
</evidence>
<dbReference type="GO" id="GO:0004519">
    <property type="term" value="F:endonuclease activity"/>
    <property type="evidence" value="ECO:0007669"/>
    <property type="project" value="UniProtKB-KW"/>
</dbReference>
<keyword evidence="1" id="KW-0540">Nuclease</keyword>
<dbReference type="AlphaFoldDB" id="A0A4Q9GC42"/>
<dbReference type="SUPFAM" id="SSF48537">
    <property type="entry name" value="Phospholipase C/P1 nuclease"/>
    <property type="match status" value="1"/>
</dbReference>
<evidence type="ECO:0000313" key="8">
    <source>
        <dbReference type="EMBL" id="TBN48750.1"/>
    </source>
</evidence>
<keyword evidence="3" id="KW-0255">Endonuclease</keyword>
<dbReference type="GO" id="GO:0006308">
    <property type="term" value="P:DNA catabolic process"/>
    <property type="evidence" value="ECO:0007669"/>
    <property type="project" value="InterPro"/>
</dbReference>
<dbReference type="Proteomes" id="UP000291613">
    <property type="component" value="Unassembled WGS sequence"/>
</dbReference>
<accession>A0A4Q9GC42</accession>
<dbReference type="EMBL" id="SIUB01000007">
    <property type="protein sequence ID" value="TBN48750.1"/>
    <property type="molecule type" value="Genomic_DNA"/>
</dbReference>
<organism evidence="8 9">
    <name type="scientific">Hansschlegelia quercus</name>
    <dbReference type="NCBI Taxonomy" id="2528245"/>
    <lineage>
        <taxon>Bacteria</taxon>
        <taxon>Pseudomonadati</taxon>
        <taxon>Pseudomonadota</taxon>
        <taxon>Alphaproteobacteria</taxon>
        <taxon>Hyphomicrobiales</taxon>
        <taxon>Methylopilaceae</taxon>
        <taxon>Hansschlegelia</taxon>
    </lineage>
</organism>
<evidence type="ECO:0000256" key="6">
    <source>
        <dbReference type="ARBA" id="ARBA00023180"/>
    </source>
</evidence>
<dbReference type="GO" id="GO:0003676">
    <property type="term" value="F:nucleic acid binding"/>
    <property type="evidence" value="ECO:0007669"/>
    <property type="project" value="InterPro"/>
</dbReference>
<protein>
    <recommendedName>
        <fullName evidence="10">Endonuclease</fullName>
    </recommendedName>
</protein>
<dbReference type="OrthoDB" id="267579at2"/>